<keyword evidence="4 10" id="KW-0067">ATP-binding</keyword>
<dbReference type="KEGG" id="slac:SKTS_00720"/>
<dbReference type="InterPro" id="IPR027417">
    <property type="entry name" value="P-loop_NTPase"/>
</dbReference>
<evidence type="ECO:0000256" key="8">
    <source>
        <dbReference type="SAM" id="MobiDB-lite"/>
    </source>
</evidence>
<evidence type="ECO:0000259" key="9">
    <source>
        <dbReference type="PROSITE" id="PS50893"/>
    </source>
</evidence>
<dbReference type="PROSITE" id="PS00211">
    <property type="entry name" value="ABC_TRANSPORTER_1"/>
    <property type="match status" value="2"/>
</dbReference>
<dbReference type="Pfam" id="PF00005">
    <property type="entry name" value="ABC_tran"/>
    <property type="match status" value="2"/>
</dbReference>
<evidence type="ECO:0000256" key="7">
    <source>
        <dbReference type="SAM" id="Coils"/>
    </source>
</evidence>
<dbReference type="InterPro" id="IPR050611">
    <property type="entry name" value="ABCF"/>
</dbReference>
<feature type="domain" description="ABC transporter" evidence="9">
    <location>
        <begin position="330"/>
        <end position="544"/>
    </location>
</feature>
<evidence type="ECO:0000256" key="5">
    <source>
        <dbReference type="ARBA" id="ARBA00061571"/>
    </source>
</evidence>
<evidence type="ECO:0000256" key="4">
    <source>
        <dbReference type="ARBA" id="ARBA00022840"/>
    </source>
</evidence>
<dbReference type="InterPro" id="IPR017871">
    <property type="entry name" value="ABC_transporter-like_CS"/>
</dbReference>
<sequence length="637" mass="71299">MFRKKRIGQHRSPFWYYRAMLSLQNLVYFQHGTPLFQNATLQIFANQRVGLVGKNGCGKSTLFRLIRGEIRADGGEISFQQGKTLAFVEQEIANSERPALEFVLDGDSELRQLEGVLAKEPHDAAWFEAQHRFEAIEGYAAPSRAAQLLNGLGFSTEQLARPVASFSGGWRMRLNLARALMRRADLLLLDEPTNHLDLEAILWLEQYLARYPGSILLVSHDREFLNACVNRIAHVHDQVIDSYAGDYDSFERARAERATQQNQAFAQQQEKIAHLEDFIRRFRAKASKAKQAQSRVKALERLERIAPAHVDHGHFELEIEAPERSPDTLIRLEKAACGYGDQTLLANISLVLRSGARIALLGPNGAGKSTLIKLLVGELQATEGSRETAPDLRIGYFAQHQLEHLDGAATPLEHLMRIAPQATVQELRNFIGRFGLAGEGEDRPVATFSGGEKSRLALALLAWQKPHLLLLDEPTNHLDLDMRDALTLALEEYGGAMVLVSHDRSLIRATADELWLVADGTVKLFEGDLEDYRTWVESRRQAENAGSKSAPAEKPRRENAPRKKALLSKQAKLESELHKAQADLAETNRQLADPALYQGSDAALANSLNQQRETLEARVAQLEEDWLELEMALEDAL</sequence>
<keyword evidence="1" id="KW-0472">Membrane</keyword>
<dbReference type="Gene3D" id="1.10.287.380">
    <property type="entry name" value="Valyl-tRNA synthetase, C-terminal domain"/>
    <property type="match status" value="1"/>
</dbReference>
<evidence type="ECO:0000256" key="6">
    <source>
        <dbReference type="ARBA" id="ARBA00069073"/>
    </source>
</evidence>
<keyword evidence="7" id="KW-0175">Coiled coil</keyword>
<feature type="domain" description="ABC transporter" evidence="9">
    <location>
        <begin position="21"/>
        <end position="262"/>
    </location>
</feature>
<feature type="region of interest" description="Disordered" evidence="8">
    <location>
        <begin position="541"/>
        <end position="563"/>
    </location>
</feature>
<dbReference type="PROSITE" id="PS50893">
    <property type="entry name" value="ABC_TRANSPORTER_2"/>
    <property type="match status" value="2"/>
</dbReference>
<dbReference type="InterPro" id="IPR003439">
    <property type="entry name" value="ABC_transporter-like_ATP-bd"/>
</dbReference>
<dbReference type="Gene3D" id="3.40.50.300">
    <property type="entry name" value="P-loop containing nucleotide triphosphate hydrolases"/>
    <property type="match status" value="2"/>
</dbReference>
<dbReference type="InterPro" id="IPR032781">
    <property type="entry name" value="ABC_tran_Xtn"/>
</dbReference>
<keyword evidence="1" id="KW-1003">Cell membrane</keyword>
<keyword evidence="11" id="KW-1185">Reference proteome</keyword>
<dbReference type="Pfam" id="PF12848">
    <property type="entry name" value="ABC_tran_Xtn"/>
    <property type="match status" value="1"/>
</dbReference>
<dbReference type="Proteomes" id="UP000502260">
    <property type="component" value="Chromosome"/>
</dbReference>
<keyword evidence="3" id="KW-0547">Nucleotide-binding</keyword>
<keyword evidence="2" id="KW-0677">Repeat</keyword>
<dbReference type="FunFam" id="3.40.50.300:FF:000011">
    <property type="entry name" value="Putative ABC transporter ATP-binding component"/>
    <property type="match status" value="1"/>
</dbReference>
<accession>A0A6F8V851</accession>
<protein>
    <recommendedName>
        <fullName evidence="6">Probable ATP-binding protein YheS</fullName>
    </recommendedName>
</protein>
<dbReference type="SUPFAM" id="SSF52540">
    <property type="entry name" value="P-loop containing nucleoside triphosphate hydrolases"/>
    <property type="match status" value="2"/>
</dbReference>
<dbReference type="GO" id="GO:0005524">
    <property type="term" value="F:ATP binding"/>
    <property type="evidence" value="ECO:0007669"/>
    <property type="project" value="UniProtKB-KW"/>
</dbReference>
<dbReference type="AlphaFoldDB" id="A0A6F8V851"/>
<evidence type="ECO:0000256" key="1">
    <source>
        <dbReference type="ARBA" id="ARBA00022475"/>
    </source>
</evidence>
<feature type="compositionally biased region" description="Basic and acidic residues" evidence="8">
    <location>
        <begin position="551"/>
        <end position="561"/>
    </location>
</feature>
<dbReference type="EMBL" id="AP022853">
    <property type="protein sequence ID" value="BCB25186.1"/>
    <property type="molecule type" value="Genomic_DNA"/>
</dbReference>
<evidence type="ECO:0000256" key="2">
    <source>
        <dbReference type="ARBA" id="ARBA00022737"/>
    </source>
</evidence>
<dbReference type="InterPro" id="IPR003593">
    <property type="entry name" value="AAA+_ATPase"/>
</dbReference>
<dbReference type="PANTHER" id="PTHR19211">
    <property type="entry name" value="ATP-BINDING TRANSPORT PROTEIN-RELATED"/>
    <property type="match status" value="1"/>
</dbReference>
<feature type="coiled-coil region" evidence="7">
    <location>
        <begin position="563"/>
        <end position="632"/>
    </location>
</feature>
<dbReference type="GO" id="GO:0016887">
    <property type="term" value="F:ATP hydrolysis activity"/>
    <property type="evidence" value="ECO:0007669"/>
    <property type="project" value="InterPro"/>
</dbReference>
<evidence type="ECO:0000313" key="10">
    <source>
        <dbReference type="EMBL" id="BCB25186.1"/>
    </source>
</evidence>
<organism evidence="10 11">
    <name type="scientific">Sulfurimicrobium lacus</name>
    <dbReference type="NCBI Taxonomy" id="2715678"/>
    <lineage>
        <taxon>Bacteria</taxon>
        <taxon>Pseudomonadati</taxon>
        <taxon>Pseudomonadota</taxon>
        <taxon>Betaproteobacteria</taxon>
        <taxon>Nitrosomonadales</taxon>
        <taxon>Sulfuricellaceae</taxon>
        <taxon>Sulfurimicrobium</taxon>
    </lineage>
</organism>
<dbReference type="FunFam" id="3.40.50.300:FF:002053">
    <property type="entry name" value="ABC transporter ATP-binding protein"/>
    <property type="match status" value="1"/>
</dbReference>
<proteinExistence type="inferred from homology"/>
<evidence type="ECO:0000313" key="11">
    <source>
        <dbReference type="Proteomes" id="UP000502260"/>
    </source>
</evidence>
<evidence type="ECO:0000256" key="3">
    <source>
        <dbReference type="ARBA" id="ARBA00022741"/>
    </source>
</evidence>
<dbReference type="PANTHER" id="PTHR19211:SF14">
    <property type="entry name" value="ATP-BINDING CASSETTE SUB-FAMILY F MEMBER 1"/>
    <property type="match status" value="1"/>
</dbReference>
<reference evidence="11" key="1">
    <citation type="submission" date="2020-03" db="EMBL/GenBank/DDBJ databases">
        <title>Complete genome sequence of sulfur-oxidizing bacterium skT11.</title>
        <authorList>
            <person name="Kanda M."/>
            <person name="Kojima H."/>
            <person name="Fukui M."/>
        </authorList>
    </citation>
    <scope>NUCLEOTIDE SEQUENCE [LARGE SCALE GENOMIC DNA]</scope>
    <source>
        <strain evidence="11">skT11</strain>
    </source>
</reference>
<gene>
    <name evidence="10" type="ORF">SKTS_00720</name>
</gene>
<comment type="similarity">
    <text evidence="5">Belongs to the ABC transporter superfamily. ABCF family. YheS subfamily.</text>
</comment>
<dbReference type="CDD" id="cd03221">
    <property type="entry name" value="ABCF_EF-3"/>
    <property type="match status" value="2"/>
</dbReference>
<dbReference type="InterPro" id="IPR037118">
    <property type="entry name" value="Val-tRNA_synth_C_sf"/>
</dbReference>
<dbReference type="SMART" id="SM00382">
    <property type="entry name" value="AAA"/>
    <property type="match status" value="2"/>
</dbReference>
<name>A0A6F8V851_9PROT</name>